<dbReference type="Pfam" id="PF02503">
    <property type="entry name" value="PP_kinase"/>
    <property type="match status" value="1"/>
</dbReference>
<keyword evidence="2 6" id="KW-0808">Transferase</keyword>
<keyword evidence="4 6" id="KW-0418">Kinase</keyword>
<protein>
    <recommendedName>
        <fullName evidence="6 7">Polyphosphate kinase</fullName>
        <ecNumber evidence="6 7">2.7.4.1</ecNumber>
    </recommendedName>
    <alternativeName>
        <fullName evidence="6">ATP-polyphosphate phosphotransferase</fullName>
    </alternativeName>
    <alternativeName>
        <fullName evidence="6">Polyphosphoric acid kinase</fullName>
    </alternativeName>
</protein>
<dbReference type="OrthoDB" id="9761456at2"/>
<proteinExistence type="inferred from homology"/>
<dbReference type="SUPFAM" id="SSF56024">
    <property type="entry name" value="Phospholipase D/nuclease"/>
    <property type="match status" value="2"/>
</dbReference>
<dbReference type="CDD" id="cd09165">
    <property type="entry name" value="PLDc_PaPPK1_C1_like"/>
    <property type="match status" value="1"/>
</dbReference>
<dbReference type="NCBIfam" id="TIGR03705">
    <property type="entry name" value="poly_P_kin"/>
    <property type="match status" value="1"/>
</dbReference>
<feature type="domain" description="Polyphosphate kinase N-terminal" evidence="9">
    <location>
        <begin position="15"/>
        <end position="119"/>
    </location>
</feature>
<evidence type="ECO:0000256" key="1">
    <source>
        <dbReference type="ARBA" id="ARBA00022553"/>
    </source>
</evidence>
<dbReference type="Pfam" id="PF13090">
    <property type="entry name" value="PP_kinase_C"/>
    <property type="match status" value="1"/>
</dbReference>
<dbReference type="KEGG" id="knv:Pan216_38780"/>
<feature type="domain" description="Polyphosphate kinase C-terminal" evidence="11">
    <location>
        <begin position="338"/>
        <end position="503"/>
    </location>
</feature>
<feature type="binding site" evidence="6">
    <location>
        <position position="476"/>
    </location>
    <ligand>
        <name>ATP</name>
        <dbReference type="ChEBI" id="CHEBI:30616"/>
    </ligand>
</feature>
<evidence type="ECO:0000259" key="9">
    <source>
        <dbReference type="Pfam" id="PF13089"/>
    </source>
</evidence>
<dbReference type="Gene3D" id="3.30.870.10">
    <property type="entry name" value="Endonuclease Chain A"/>
    <property type="match status" value="2"/>
</dbReference>
<dbReference type="AlphaFoldDB" id="A0A518B7Q1"/>
<dbReference type="Pfam" id="PF13089">
    <property type="entry name" value="PP_kinase_N"/>
    <property type="match status" value="1"/>
</dbReference>
<comment type="cofactor">
    <cofactor evidence="6">
        <name>Mg(2+)</name>
        <dbReference type="ChEBI" id="CHEBI:18420"/>
    </cofactor>
</comment>
<evidence type="ECO:0000256" key="2">
    <source>
        <dbReference type="ARBA" id="ARBA00022679"/>
    </source>
</evidence>
<dbReference type="InterPro" id="IPR024953">
    <property type="entry name" value="PP_kinase_middle"/>
</dbReference>
<evidence type="ECO:0000259" key="8">
    <source>
        <dbReference type="Pfam" id="PF02503"/>
    </source>
</evidence>
<dbReference type="GO" id="GO:0005524">
    <property type="term" value="F:ATP binding"/>
    <property type="evidence" value="ECO:0007669"/>
    <property type="project" value="UniProtKB-KW"/>
</dbReference>
<dbReference type="NCBIfam" id="NF003917">
    <property type="entry name" value="PRK05443.1-1"/>
    <property type="match status" value="1"/>
</dbReference>
<keyword evidence="3 6" id="KW-0547">Nucleotide-binding</keyword>
<feature type="domain" description="Polyphosphate kinase C-terminal" evidence="10">
    <location>
        <begin position="511"/>
        <end position="677"/>
    </location>
</feature>
<comment type="caution">
    <text evidence="6">Lacks conserved residue(s) required for the propagation of feature annotation.</text>
</comment>
<dbReference type="PANTHER" id="PTHR30218">
    <property type="entry name" value="POLYPHOSPHATE KINASE"/>
    <property type="match status" value="1"/>
</dbReference>
<sequence>MAVDEALKASWLSAYEDRDISWLQFCWRVLHEASDDRTPLLEKVKYLAIMTSLVDEFFMKRIGVLKRRSRAGLAARINNGVTIQQHLNHLRELVIPILDRQAEVFEQDVRPELARHGILVHRCWNDLTDDQRREASEFFHRSVFPMLTPLAVDPGHPFPFLANLSTSLGVVLKAPNSPEEMFARVKVPDSISNWISLSSDTNEGQFCFISLHEIIRHNLQSLFPGMEVVDAVLFRVSRNADVEVDEDEADSLRDAIAEEVQQRRFEPIIRLQHQPSANKWVLEFLIRQFGLSESDVYESPSELDFQGLFAVAGLGVPELSDEPWVPVTSPSFADDEVDMFSVIRNGDVLVHHPYESFDTSVERFIRTASEDPDVRAIKMTIYRVGDDTPFVRSLIRAAEAGKQVACLVEVKARFDEETNLRWAQALEKVGVHVVYGIVGLKTHTKLALVVREDPDGLRCYAHIGTGNYHVKTAKLYVDLGLFTADPEITDDVVNVFHYLTGRSLKDDYNQLLVAPSTMRTRFLEMIDREIEHAEQGRPARFIAKMNQLEDPDMCQAIVKGSQAGVQIDLFVRGFCCLRPGVEGATENVRITSIIGRFLEHSRIFWFQNGAEDPLEGDFFIGSADWMNRNLSGRVEAVTPVKVRQLRERLWSILDIMLNDHRQAWEMRSDGSYVQRAPSPDAEGPYLLGTHKSLMDLARSKH</sequence>
<dbReference type="RefSeq" id="WP_145260137.1">
    <property type="nucleotide sequence ID" value="NZ_CP036279.1"/>
</dbReference>
<feature type="active site" description="Phosphohistidine intermediate" evidence="6">
    <location>
        <position position="443"/>
    </location>
</feature>
<dbReference type="EC" id="2.7.4.1" evidence="6 7"/>
<accession>A0A518B7Q1</accession>
<dbReference type="InterPro" id="IPR036830">
    <property type="entry name" value="PP_kinase_middle_dom_sf"/>
</dbReference>
<evidence type="ECO:0000313" key="12">
    <source>
        <dbReference type="EMBL" id="QDU63004.1"/>
    </source>
</evidence>
<dbReference type="InterPro" id="IPR036832">
    <property type="entry name" value="PPK_N_dom_sf"/>
</dbReference>
<keyword evidence="6" id="KW-0479">Metal-binding</keyword>
<dbReference type="InterPro" id="IPR003414">
    <property type="entry name" value="PP_kinase"/>
</dbReference>
<feature type="binding site" evidence="6">
    <location>
        <position position="600"/>
    </location>
    <ligand>
        <name>ATP</name>
        <dbReference type="ChEBI" id="CHEBI:30616"/>
    </ligand>
</feature>
<keyword evidence="6" id="KW-0460">Magnesium</keyword>
<name>A0A518B7Q1_9BACT</name>
<evidence type="ECO:0000259" key="11">
    <source>
        <dbReference type="Pfam" id="PF17941"/>
    </source>
</evidence>
<dbReference type="PANTHER" id="PTHR30218:SF0">
    <property type="entry name" value="POLYPHOSPHATE KINASE"/>
    <property type="match status" value="1"/>
</dbReference>
<dbReference type="GO" id="GO:0008976">
    <property type="term" value="F:polyphosphate kinase activity"/>
    <property type="evidence" value="ECO:0007669"/>
    <property type="project" value="UniProtKB-UniRule"/>
</dbReference>
<comment type="similarity">
    <text evidence="6 7">Belongs to the polyphosphate kinase 1 (PPK1) family.</text>
</comment>
<evidence type="ECO:0000256" key="4">
    <source>
        <dbReference type="ARBA" id="ARBA00022777"/>
    </source>
</evidence>
<evidence type="ECO:0000256" key="5">
    <source>
        <dbReference type="ARBA" id="ARBA00022840"/>
    </source>
</evidence>
<feature type="binding site" evidence="6">
    <location>
        <position position="572"/>
    </location>
    <ligand>
        <name>ATP</name>
        <dbReference type="ChEBI" id="CHEBI:30616"/>
    </ligand>
</feature>
<evidence type="ECO:0000313" key="13">
    <source>
        <dbReference type="Proteomes" id="UP000317093"/>
    </source>
</evidence>
<gene>
    <name evidence="12" type="primary">ppk_2</name>
    <name evidence="6" type="synonym">ppk</name>
    <name evidence="12" type="ORF">Pan216_38780</name>
</gene>
<comment type="function">
    <text evidence="6 7">Catalyzes the reversible transfer of the terminal phosphate of ATP to form a long-chain polyphosphate (polyP).</text>
</comment>
<dbReference type="NCBIfam" id="NF003921">
    <property type="entry name" value="PRK05443.2-2"/>
    <property type="match status" value="1"/>
</dbReference>
<dbReference type="HAMAP" id="MF_00347">
    <property type="entry name" value="Polyphosphate_kinase"/>
    <property type="match status" value="1"/>
</dbReference>
<dbReference type="Pfam" id="PF17941">
    <property type="entry name" value="PP_kinase_C_1"/>
    <property type="match status" value="1"/>
</dbReference>
<evidence type="ECO:0000256" key="3">
    <source>
        <dbReference type="ARBA" id="ARBA00022741"/>
    </source>
</evidence>
<evidence type="ECO:0000259" key="10">
    <source>
        <dbReference type="Pfam" id="PF13090"/>
    </source>
</evidence>
<dbReference type="GO" id="GO:0046872">
    <property type="term" value="F:metal ion binding"/>
    <property type="evidence" value="ECO:0007669"/>
    <property type="project" value="UniProtKB-KW"/>
</dbReference>
<dbReference type="SUPFAM" id="SSF143724">
    <property type="entry name" value="PHP14-like"/>
    <property type="match status" value="1"/>
</dbReference>
<evidence type="ECO:0000256" key="7">
    <source>
        <dbReference type="RuleBase" id="RU003800"/>
    </source>
</evidence>
<dbReference type="Proteomes" id="UP000317093">
    <property type="component" value="Chromosome"/>
</dbReference>
<feature type="domain" description="Polyphosphate kinase middle" evidence="8">
    <location>
        <begin position="131"/>
        <end position="310"/>
    </location>
</feature>
<dbReference type="GO" id="GO:0006799">
    <property type="term" value="P:polyphosphate biosynthetic process"/>
    <property type="evidence" value="ECO:0007669"/>
    <property type="project" value="UniProtKB-UniRule"/>
</dbReference>
<keyword evidence="5 6" id="KW-0067">ATP-binding</keyword>
<feature type="binding site" evidence="6">
    <location>
        <position position="383"/>
    </location>
    <ligand>
        <name>Mg(2+)</name>
        <dbReference type="ChEBI" id="CHEBI:18420"/>
    </ligand>
</feature>
<dbReference type="GO" id="GO:0009358">
    <property type="term" value="C:polyphosphate kinase complex"/>
    <property type="evidence" value="ECO:0007669"/>
    <property type="project" value="InterPro"/>
</dbReference>
<dbReference type="EMBL" id="CP036279">
    <property type="protein sequence ID" value="QDU63004.1"/>
    <property type="molecule type" value="Genomic_DNA"/>
</dbReference>
<keyword evidence="13" id="KW-1185">Reference proteome</keyword>
<organism evidence="12 13">
    <name type="scientific">Kolteria novifilia</name>
    <dbReference type="NCBI Taxonomy" id="2527975"/>
    <lineage>
        <taxon>Bacteria</taxon>
        <taxon>Pseudomonadati</taxon>
        <taxon>Planctomycetota</taxon>
        <taxon>Planctomycetia</taxon>
        <taxon>Kolteriales</taxon>
        <taxon>Kolteriaceae</taxon>
        <taxon>Kolteria</taxon>
    </lineage>
</organism>
<dbReference type="PIRSF" id="PIRSF015589">
    <property type="entry name" value="PP_kinase"/>
    <property type="match status" value="1"/>
</dbReference>
<dbReference type="Gene3D" id="3.30.1840.10">
    <property type="entry name" value="Polyphosphate kinase middle domain"/>
    <property type="match status" value="1"/>
</dbReference>
<dbReference type="InterPro" id="IPR041108">
    <property type="entry name" value="PP_kinase_C_1"/>
</dbReference>
<dbReference type="SUPFAM" id="SSF140356">
    <property type="entry name" value="PPK N-terminal domain-like"/>
    <property type="match status" value="1"/>
</dbReference>
<dbReference type="InterPro" id="IPR025198">
    <property type="entry name" value="PPK_N_dom"/>
</dbReference>
<reference evidence="12 13" key="1">
    <citation type="submission" date="2019-02" db="EMBL/GenBank/DDBJ databases">
        <title>Deep-cultivation of Planctomycetes and their phenomic and genomic characterization uncovers novel biology.</title>
        <authorList>
            <person name="Wiegand S."/>
            <person name="Jogler M."/>
            <person name="Boedeker C."/>
            <person name="Pinto D."/>
            <person name="Vollmers J."/>
            <person name="Rivas-Marin E."/>
            <person name="Kohn T."/>
            <person name="Peeters S.H."/>
            <person name="Heuer A."/>
            <person name="Rast P."/>
            <person name="Oberbeckmann S."/>
            <person name="Bunk B."/>
            <person name="Jeske O."/>
            <person name="Meyerdierks A."/>
            <person name="Storesund J.E."/>
            <person name="Kallscheuer N."/>
            <person name="Luecker S."/>
            <person name="Lage O.M."/>
            <person name="Pohl T."/>
            <person name="Merkel B.J."/>
            <person name="Hornburger P."/>
            <person name="Mueller R.-W."/>
            <person name="Bruemmer F."/>
            <person name="Labrenz M."/>
            <person name="Spormann A.M."/>
            <person name="Op den Camp H."/>
            <person name="Overmann J."/>
            <person name="Amann R."/>
            <person name="Jetten M.S.M."/>
            <person name="Mascher T."/>
            <person name="Medema M.H."/>
            <person name="Devos D.P."/>
            <person name="Kaster A.-K."/>
            <person name="Ovreas L."/>
            <person name="Rohde M."/>
            <person name="Galperin M.Y."/>
            <person name="Jogler C."/>
        </authorList>
    </citation>
    <scope>NUCLEOTIDE SEQUENCE [LARGE SCALE GENOMIC DNA]</scope>
    <source>
        <strain evidence="12 13">Pan216</strain>
    </source>
</reference>
<comment type="PTM">
    <text evidence="6 7">An intermediate of this reaction is the autophosphorylated ppk in which a phosphate is covalently linked to a histidine residue through a N-P bond.</text>
</comment>
<evidence type="ECO:0000256" key="6">
    <source>
        <dbReference type="HAMAP-Rule" id="MF_00347"/>
    </source>
</evidence>
<feature type="binding site" evidence="6">
    <location>
        <position position="413"/>
    </location>
    <ligand>
        <name>Mg(2+)</name>
        <dbReference type="ChEBI" id="CHEBI:18420"/>
    </ligand>
</feature>
<keyword evidence="1 6" id="KW-0597">Phosphoprotein</keyword>
<comment type="catalytic activity">
    <reaction evidence="6 7">
        <text>[phosphate](n) + ATP = [phosphate](n+1) + ADP</text>
        <dbReference type="Rhea" id="RHEA:19573"/>
        <dbReference type="Rhea" id="RHEA-COMP:9859"/>
        <dbReference type="Rhea" id="RHEA-COMP:14280"/>
        <dbReference type="ChEBI" id="CHEBI:16838"/>
        <dbReference type="ChEBI" id="CHEBI:30616"/>
        <dbReference type="ChEBI" id="CHEBI:456216"/>
        <dbReference type="EC" id="2.7.4.1"/>
    </reaction>
</comment>
<dbReference type="Gene3D" id="1.20.58.310">
    <property type="entry name" value="Polyphosphate kinase N-terminal domain"/>
    <property type="match status" value="1"/>
</dbReference>
<dbReference type="InterPro" id="IPR025200">
    <property type="entry name" value="PPK_C_dom2"/>
</dbReference>
<dbReference type="CDD" id="cd09168">
    <property type="entry name" value="PLDc_PaPPK1_C2_like"/>
    <property type="match status" value="1"/>
</dbReference>